<keyword evidence="1" id="KW-1133">Transmembrane helix</keyword>
<feature type="transmembrane region" description="Helical" evidence="1">
    <location>
        <begin position="12"/>
        <end position="33"/>
    </location>
</feature>
<evidence type="ECO:0000256" key="1">
    <source>
        <dbReference type="SAM" id="Phobius"/>
    </source>
</evidence>
<proteinExistence type="predicted"/>
<evidence type="ECO:0008006" key="4">
    <source>
        <dbReference type="Google" id="ProtNLM"/>
    </source>
</evidence>
<keyword evidence="1" id="KW-0472">Membrane</keyword>
<evidence type="ECO:0000313" key="3">
    <source>
        <dbReference type="Proteomes" id="UP000029453"/>
    </source>
</evidence>
<keyword evidence="1" id="KW-0812">Transmembrane</keyword>
<keyword evidence="3" id="KW-1185">Reference proteome</keyword>
<name>M9LFZ9_PAEPP</name>
<evidence type="ECO:0000313" key="2">
    <source>
        <dbReference type="EMBL" id="GAC41365.1"/>
    </source>
</evidence>
<accession>M9LFZ9</accession>
<dbReference type="Proteomes" id="UP000029453">
    <property type="component" value="Unassembled WGS sequence"/>
</dbReference>
<organism evidence="2 3">
    <name type="scientific">Paenibacillus popilliae ATCC 14706</name>
    <dbReference type="NCBI Taxonomy" id="1212764"/>
    <lineage>
        <taxon>Bacteria</taxon>
        <taxon>Bacillati</taxon>
        <taxon>Bacillota</taxon>
        <taxon>Bacilli</taxon>
        <taxon>Bacillales</taxon>
        <taxon>Paenibacillaceae</taxon>
        <taxon>Paenibacillus</taxon>
    </lineage>
</organism>
<feature type="transmembrane region" description="Helical" evidence="1">
    <location>
        <begin position="45"/>
        <end position="64"/>
    </location>
</feature>
<comment type="caution">
    <text evidence="2">The sequence shown here is derived from an EMBL/GenBank/DDBJ whole genome shotgun (WGS) entry which is preliminary data.</text>
</comment>
<protein>
    <recommendedName>
        <fullName evidence="4">DUF2759 family protein</fullName>
    </recommendedName>
</protein>
<dbReference type="EMBL" id="BALG01000027">
    <property type="protein sequence ID" value="GAC41365.1"/>
    <property type="molecule type" value="Genomic_DNA"/>
</dbReference>
<dbReference type="RefSeq" id="WP_006284673.1">
    <property type="nucleotide sequence ID" value="NZ_BALG01000027.1"/>
</dbReference>
<dbReference type="AlphaFoldDB" id="M9LFZ9"/>
<sequence>MFLAEGAEQTENLFTFFDVFMIVFTSILIWAAIRQVKQRPRNPFAIGFVIVSLIVFLIADMKMISGW</sequence>
<gene>
    <name evidence="2" type="ORF">PPOP_0715</name>
</gene>
<reference evidence="2 3" key="1">
    <citation type="submission" date="2012-10" db="EMBL/GenBank/DDBJ databases">
        <title>Draft Genome Sequence of Paenibacillus popilliae ATCC 14706T.</title>
        <authorList>
            <person name="Iiyama K."/>
            <person name="Mori K."/>
            <person name="Mon H."/>
            <person name="Chieda Y."/>
            <person name="Lee J.M."/>
            <person name="Kusakabe T."/>
            <person name="Tashiro K."/>
            <person name="Asano S."/>
            <person name="Yasunaga-Aoki C."/>
            <person name="Shimizu S."/>
        </authorList>
    </citation>
    <scope>NUCLEOTIDE SEQUENCE [LARGE SCALE GENOMIC DNA]</scope>
    <source>
        <strain evidence="2 3">ATCC 14706</strain>
    </source>
</reference>